<dbReference type="EMBL" id="CM044706">
    <property type="protein sequence ID" value="KAI5660095.1"/>
    <property type="molecule type" value="Genomic_DNA"/>
</dbReference>
<accession>A0ACC0AIK6</accession>
<evidence type="ECO:0000313" key="2">
    <source>
        <dbReference type="Proteomes" id="UP001060085"/>
    </source>
</evidence>
<comment type="caution">
    <text evidence="1">The sequence shown here is derived from an EMBL/GenBank/DDBJ whole genome shotgun (WGS) entry which is preliminary data.</text>
</comment>
<proteinExistence type="predicted"/>
<name>A0ACC0AIK6_CATRO</name>
<sequence length="151" mass="16850">MDGQENMDKNEKYVADYSRYLKAKYFSDKTLFGGNVPDATAGRKILLISFHTALQTTPVLFTKPTASRGSHSCVYKTEANTLNQLQSRVYNWNSMASTTSNSGVHSESASSRSPPPVKEEQDVSSKTVVTEELKKESVKKPKQPYQVYVCL</sequence>
<keyword evidence="2" id="KW-1185">Reference proteome</keyword>
<evidence type="ECO:0000313" key="1">
    <source>
        <dbReference type="EMBL" id="KAI5660095.1"/>
    </source>
</evidence>
<organism evidence="1 2">
    <name type="scientific">Catharanthus roseus</name>
    <name type="common">Madagascar periwinkle</name>
    <name type="synonym">Vinca rosea</name>
    <dbReference type="NCBI Taxonomy" id="4058"/>
    <lineage>
        <taxon>Eukaryota</taxon>
        <taxon>Viridiplantae</taxon>
        <taxon>Streptophyta</taxon>
        <taxon>Embryophyta</taxon>
        <taxon>Tracheophyta</taxon>
        <taxon>Spermatophyta</taxon>
        <taxon>Magnoliopsida</taxon>
        <taxon>eudicotyledons</taxon>
        <taxon>Gunneridae</taxon>
        <taxon>Pentapetalae</taxon>
        <taxon>asterids</taxon>
        <taxon>lamiids</taxon>
        <taxon>Gentianales</taxon>
        <taxon>Apocynaceae</taxon>
        <taxon>Rauvolfioideae</taxon>
        <taxon>Vinceae</taxon>
        <taxon>Catharanthinae</taxon>
        <taxon>Catharanthus</taxon>
    </lineage>
</organism>
<protein>
    <submittedName>
        <fullName evidence="1">Uncharacterized protein</fullName>
    </submittedName>
</protein>
<reference evidence="2" key="1">
    <citation type="journal article" date="2023" name="Nat. Plants">
        <title>Single-cell RNA sequencing provides a high-resolution roadmap for understanding the multicellular compartmentation of specialized metabolism.</title>
        <authorList>
            <person name="Sun S."/>
            <person name="Shen X."/>
            <person name="Li Y."/>
            <person name="Li Y."/>
            <person name="Wang S."/>
            <person name="Li R."/>
            <person name="Zhang H."/>
            <person name="Shen G."/>
            <person name="Guo B."/>
            <person name="Wei J."/>
            <person name="Xu J."/>
            <person name="St-Pierre B."/>
            <person name="Chen S."/>
            <person name="Sun C."/>
        </authorList>
    </citation>
    <scope>NUCLEOTIDE SEQUENCE [LARGE SCALE GENOMIC DNA]</scope>
</reference>
<dbReference type="Proteomes" id="UP001060085">
    <property type="component" value="Linkage Group LG06"/>
</dbReference>
<gene>
    <name evidence="1" type="ORF">M9H77_28888</name>
</gene>